<proteinExistence type="predicted"/>
<gene>
    <name evidence="1" type="ORF">OSTQU699_LOCUS1141</name>
</gene>
<name>A0A8S1IM41_9CHLO</name>
<accession>A0A8S1IM41</accession>
<reference evidence="1" key="1">
    <citation type="submission" date="2020-12" db="EMBL/GenBank/DDBJ databases">
        <authorList>
            <person name="Iha C."/>
        </authorList>
    </citation>
    <scope>NUCLEOTIDE SEQUENCE</scope>
</reference>
<dbReference type="AlphaFoldDB" id="A0A8S1IM41"/>
<dbReference type="Proteomes" id="UP000708148">
    <property type="component" value="Unassembled WGS sequence"/>
</dbReference>
<protein>
    <submittedName>
        <fullName evidence="1">Uncharacterized protein</fullName>
    </submittedName>
</protein>
<evidence type="ECO:0000313" key="1">
    <source>
        <dbReference type="EMBL" id="CAD7695780.1"/>
    </source>
</evidence>
<organism evidence="1 2">
    <name type="scientific">Ostreobium quekettii</name>
    <dbReference type="NCBI Taxonomy" id="121088"/>
    <lineage>
        <taxon>Eukaryota</taxon>
        <taxon>Viridiplantae</taxon>
        <taxon>Chlorophyta</taxon>
        <taxon>core chlorophytes</taxon>
        <taxon>Ulvophyceae</taxon>
        <taxon>TCBD clade</taxon>
        <taxon>Bryopsidales</taxon>
        <taxon>Ostreobineae</taxon>
        <taxon>Ostreobiaceae</taxon>
        <taxon>Ostreobium</taxon>
    </lineage>
</organism>
<comment type="caution">
    <text evidence="1">The sequence shown here is derived from an EMBL/GenBank/DDBJ whole genome shotgun (WGS) entry which is preliminary data.</text>
</comment>
<dbReference type="EMBL" id="CAJHUC010000389">
    <property type="protein sequence ID" value="CAD7695780.1"/>
    <property type="molecule type" value="Genomic_DNA"/>
</dbReference>
<sequence length="182" mass="20737">MGLGSWGIALFGYLFTYYHTKLTDERKVTIDRVNEQLRDFYGPLLACVTASKSAYDAMVRQHSPDGTVVGFQRAVTNDPGGKEGHIYRQWMTDVLQPLNERAAAIIFDHVDLLDTSRIEPLLLQLVAHVSAYKVILSRWKKGEISGEVSVISYPDRLVDYIRTEFGRLKRLQSHLIGRRARL</sequence>
<keyword evidence="2" id="KW-1185">Reference proteome</keyword>
<dbReference type="OrthoDB" id="532671at2759"/>
<evidence type="ECO:0000313" key="2">
    <source>
        <dbReference type="Proteomes" id="UP000708148"/>
    </source>
</evidence>